<name>A0A1I2QZM2_9GAMM</name>
<dbReference type="InterPro" id="IPR006015">
    <property type="entry name" value="Universal_stress_UspA"/>
</dbReference>
<reference evidence="4" key="1">
    <citation type="submission" date="2016-10" db="EMBL/GenBank/DDBJ databases">
        <authorList>
            <person name="Varghese N."/>
            <person name="Submissions S."/>
        </authorList>
    </citation>
    <scope>NUCLEOTIDE SEQUENCE [LARGE SCALE GENOMIC DNA]</scope>
    <source>
        <strain evidence="4">CGMCC 1.10971</strain>
    </source>
</reference>
<feature type="domain" description="UspA" evidence="2">
    <location>
        <begin position="214"/>
        <end position="283"/>
    </location>
</feature>
<protein>
    <submittedName>
        <fullName evidence="3">Nucleotide-binding universal stress protein, UspA family</fullName>
    </submittedName>
</protein>
<dbReference type="PRINTS" id="PR01438">
    <property type="entry name" value="UNVRSLSTRESS"/>
</dbReference>
<comment type="similarity">
    <text evidence="1">Belongs to the universal stress protein A family.</text>
</comment>
<evidence type="ECO:0000259" key="2">
    <source>
        <dbReference type="Pfam" id="PF00582"/>
    </source>
</evidence>
<dbReference type="OrthoDB" id="9804721at2"/>
<dbReference type="InterPro" id="IPR006016">
    <property type="entry name" value="UspA"/>
</dbReference>
<organism evidence="3 4">
    <name type="scientific">Neptunomonas qingdaonensis</name>
    <dbReference type="NCBI Taxonomy" id="1045558"/>
    <lineage>
        <taxon>Bacteria</taxon>
        <taxon>Pseudomonadati</taxon>
        <taxon>Pseudomonadota</taxon>
        <taxon>Gammaproteobacteria</taxon>
        <taxon>Oceanospirillales</taxon>
        <taxon>Oceanospirillaceae</taxon>
        <taxon>Neptunomonas</taxon>
    </lineage>
</organism>
<accession>A0A1I2QZM2</accession>
<feature type="domain" description="UspA" evidence="2">
    <location>
        <begin position="2"/>
        <end position="155"/>
    </location>
</feature>
<dbReference type="PANTHER" id="PTHR46268:SF6">
    <property type="entry name" value="UNIVERSAL STRESS PROTEIN UP12"/>
    <property type="match status" value="1"/>
</dbReference>
<dbReference type="RefSeq" id="WP_090727088.1">
    <property type="nucleotide sequence ID" value="NZ_FOOU01000005.1"/>
</dbReference>
<dbReference type="EMBL" id="FOOU01000005">
    <property type="protein sequence ID" value="SFG31151.1"/>
    <property type="molecule type" value="Genomic_DNA"/>
</dbReference>
<dbReference type="SUPFAM" id="SSF52402">
    <property type="entry name" value="Adenine nucleotide alpha hydrolases-like"/>
    <property type="match status" value="2"/>
</dbReference>
<evidence type="ECO:0000256" key="1">
    <source>
        <dbReference type="ARBA" id="ARBA00008791"/>
    </source>
</evidence>
<proteinExistence type="inferred from homology"/>
<gene>
    <name evidence="3" type="ORF">SAMN05216175_105110</name>
</gene>
<dbReference type="Gene3D" id="3.40.50.12370">
    <property type="match status" value="1"/>
</dbReference>
<dbReference type="CDD" id="cd00293">
    <property type="entry name" value="USP-like"/>
    <property type="match status" value="2"/>
</dbReference>
<keyword evidence="4" id="KW-1185">Reference proteome</keyword>
<dbReference type="Pfam" id="PF00582">
    <property type="entry name" value="Usp"/>
    <property type="match status" value="2"/>
</dbReference>
<dbReference type="AlphaFoldDB" id="A0A1I2QZM2"/>
<sequence>MNKIITCVDGSAYSDAVCRAGIWAAKKLNKSILFLHAIEKKNIAAAEDLSGAIGLGARSSLLKEMASLDEQKSKLALELGKEMLAHAVELANQQGCESIEKAQRHSDITEAICDLESDARLVVIGRSGEGNKPDFKALGSHIEQIIRQVHTPVLIANKGFTEPKSFMLAYDGRETADKAVKRIIDGGLIHNLTCHLVTVKNNQSKLMDKFNHTEKLLLESGFDVKASFLEGNIFSSLMDYKTKNQVDMLVMGAFSHSKLAHAFLGSNTLKMIENTDSPLLILR</sequence>
<evidence type="ECO:0000313" key="4">
    <source>
        <dbReference type="Proteomes" id="UP000198623"/>
    </source>
</evidence>
<dbReference type="STRING" id="1045558.SAMN05216175_105110"/>
<evidence type="ECO:0000313" key="3">
    <source>
        <dbReference type="EMBL" id="SFG31151.1"/>
    </source>
</evidence>
<dbReference type="Proteomes" id="UP000198623">
    <property type="component" value="Unassembled WGS sequence"/>
</dbReference>
<dbReference type="PANTHER" id="PTHR46268">
    <property type="entry name" value="STRESS RESPONSE PROTEIN NHAX"/>
    <property type="match status" value="1"/>
</dbReference>